<dbReference type="GO" id="GO:0015137">
    <property type="term" value="F:citrate transmembrane transporter activity"/>
    <property type="evidence" value="ECO:0007669"/>
    <property type="project" value="InterPro"/>
</dbReference>
<evidence type="ECO:0000313" key="8">
    <source>
        <dbReference type="EMBL" id="PNL91576.1"/>
    </source>
</evidence>
<dbReference type="Pfam" id="PF03600">
    <property type="entry name" value="CitMHS"/>
    <property type="match status" value="1"/>
</dbReference>
<accession>A0A2J9PMR0</accession>
<feature type="transmembrane region" description="Helical" evidence="6">
    <location>
        <begin position="237"/>
        <end position="252"/>
    </location>
</feature>
<gene>
    <name evidence="8" type="ORF">A6J77_004835</name>
</gene>
<dbReference type="InterPro" id="IPR003474">
    <property type="entry name" value="Glcn_transporter"/>
</dbReference>
<dbReference type="InterPro" id="IPR004680">
    <property type="entry name" value="Cit_transptr-like_dom"/>
</dbReference>
<evidence type="ECO:0000256" key="6">
    <source>
        <dbReference type="SAM" id="Phobius"/>
    </source>
</evidence>
<organism evidence="8 9">
    <name type="scientific">Aerococcus viridans</name>
    <dbReference type="NCBI Taxonomy" id="1377"/>
    <lineage>
        <taxon>Bacteria</taxon>
        <taxon>Bacillati</taxon>
        <taxon>Bacillota</taxon>
        <taxon>Bacilli</taxon>
        <taxon>Lactobacillales</taxon>
        <taxon>Aerococcaceae</taxon>
        <taxon>Aerococcus</taxon>
    </lineage>
</organism>
<dbReference type="Proteomes" id="UP000192813">
    <property type="component" value="Unassembled WGS sequence"/>
</dbReference>
<keyword evidence="3 6" id="KW-0812">Transmembrane</keyword>
<evidence type="ECO:0000256" key="5">
    <source>
        <dbReference type="ARBA" id="ARBA00023136"/>
    </source>
</evidence>
<feature type="transmembrane region" description="Helical" evidence="6">
    <location>
        <begin position="413"/>
        <end position="437"/>
    </location>
</feature>
<proteinExistence type="predicted"/>
<evidence type="ECO:0000256" key="1">
    <source>
        <dbReference type="ARBA" id="ARBA00004141"/>
    </source>
</evidence>
<feature type="domain" description="Citrate transporter-like" evidence="7">
    <location>
        <begin position="13"/>
        <end position="382"/>
    </location>
</feature>
<dbReference type="GO" id="GO:0005886">
    <property type="term" value="C:plasma membrane"/>
    <property type="evidence" value="ECO:0007669"/>
    <property type="project" value="TreeGrafter"/>
</dbReference>
<feature type="transmembrane region" description="Helical" evidence="6">
    <location>
        <begin position="141"/>
        <end position="160"/>
    </location>
</feature>
<dbReference type="PANTHER" id="PTHR30354:SF26">
    <property type="entry name" value="TRANSPORTER, PUTATIVE-RELATED"/>
    <property type="match status" value="1"/>
</dbReference>
<protein>
    <submittedName>
        <fullName evidence="8">Citrate transporter</fullName>
    </submittedName>
</protein>
<feature type="transmembrane region" description="Helical" evidence="6">
    <location>
        <begin position="377"/>
        <end position="401"/>
    </location>
</feature>
<keyword evidence="5 6" id="KW-0472">Membrane</keyword>
<dbReference type="RefSeq" id="WP_083068663.1">
    <property type="nucleotide sequence ID" value="NZ_JALXKY010000008.1"/>
</dbReference>
<feature type="transmembrane region" description="Helical" evidence="6">
    <location>
        <begin position="65"/>
        <end position="83"/>
    </location>
</feature>
<dbReference type="GO" id="GO:0015128">
    <property type="term" value="F:gluconate transmembrane transporter activity"/>
    <property type="evidence" value="ECO:0007669"/>
    <property type="project" value="InterPro"/>
</dbReference>
<dbReference type="EMBL" id="NBTM02000001">
    <property type="protein sequence ID" value="PNL91576.1"/>
    <property type="molecule type" value="Genomic_DNA"/>
</dbReference>
<feature type="transmembrane region" description="Helical" evidence="6">
    <location>
        <begin position="25"/>
        <end position="45"/>
    </location>
</feature>
<evidence type="ECO:0000256" key="3">
    <source>
        <dbReference type="ARBA" id="ARBA00022692"/>
    </source>
</evidence>
<dbReference type="AlphaFoldDB" id="A0A2J9PMR0"/>
<dbReference type="PANTHER" id="PTHR30354">
    <property type="entry name" value="GNT FAMILY GLUCONATE TRANSPORTER"/>
    <property type="match status" value="1"/>
</dbReference>
<evidence type="ECO:0000256" key="2">
    <source>
        <dbReference type="ARBA" id="ARBA00022448"/>
    </source>
</evidence>
<keyword evidence="2" id="KW-0813">Transport</keyword>
<evidence type="ECO:0000313" key="9">
    <source>
        <dbReference type="Proteomes" id="UP000192813"/>
    </source>
</evidence>
<keyword evidence="4 6" id="KW-1133">Transmembrane helix</keyword>
<sequence>MVAFMGYALIVIFMFVIMRRKMSPFIGLVFLPLLWAIIGQVFGLWQIDIGQAAMDGLGTTSSTGIMLFFAIYMFTIMIDAGLFDPLSNAMIRFAKGDPLKVALATVALTAAVSLNGDGTATMIIVCTAMVPIYKKLNMSMLNLAVLTMTSHSIVNLLPWGGPTARAIAVMGVETNDVMRGLVPMMVAGLIYMFIIAWTFGLQERKTLGVVNLSEQEMQAMMVIDDPETLGLRRPKNVWINLIIVLVAIALLVEGSVPSAIIFMLGTVITLLVNYPNPKDQKARIDSNASEANQVVMTVFGAGIFMGILNATGMSDAIATSLIAIIPESLSGFYGLIVAIISAPGTYFLHNDAFYYGMMPILSEAGYAYGFTPLQLTFASLIGQSFHLFSPLVPFSYVLLGLTGVEWGDWQKKGLVVSLGIFIIYVITAAIFGLLPIFQ</sequence>
<name>A0A2J9PMR0_9LACT</name>
<comment type="caution">
    <text evidence="8">The sequence shown here is derived from an EMBL/GenBank/DDBJ whole genome shotgun (WGS) entry which is preliminary data.</text>
</comment>
<feature type="transmembrane region" description="Helical" evidence="6">
    <location>
        <begin position="352"/>
        <end position="371"/>
    </location>
</feature>
<dbReference type="InterPro" id="IPR014738">
    <property type="entry name" value="Citrate_transporter"/>
</dbReference>
<evidence type="ECO:0000259" key="7">
    <source>
        <dbReference type="Pfam" id="PF03600"/>
    </source>
</evidence>
<evidence type="ECO:0000256" key="4">
    <source>
        <dbReference type="ARBA" id="ARBA00022989"/>
    </source>
</evidence>
<feature type="transmembrane region" description="Helical" evidence="6">
    <location>
        <begin position="180"/>
        <end position="199"/>
    </location>
</feature>
<reference evidence="9" key="1">
    <citation type="submission" date="2017-12" db="EMBL/GenBank/DDBJ databases">
        <title>FDA dAtabase for Regulatory Grade micrObial Sequences (FDA-ARGOS): Supporting development and validation of Infectious Disease Dx tests.</title>
        <authorList>
            <person name="Hoffmann M."/>
            <person name="Allard M."/>
            <person name="Evans P."/>
            <person name="Brown E."/>
            <person name="Tallon L."/>
            <person name="Sadzewicz L."/>
            <person name="Sengamalay N."/>
            <person name="Ott S."/>
            <person name="Godinez A."/>
            <person name="Nagaraj S."/>
            <person name="Vavikolanu K."/>
            <person name="Aluvathingal J."/>
            <person name="Nadendla S."/>
            <person name="Sichtig H."/>
        </authorList>
    </citation>
    <scope>NUCLEOTIDE SEQUENCE [LARGE SCALE GENOMIC DNA]</scope>
    <source>
        <strain evidence="9">FDAARGOS_249</strain>
    </source>
</reference>
<dbReference type="NCBIfam" id="TIGR00784">
    <property type="entry name" value="citMHS"/>
    <property type="match status" value="1"/>
</dbReference>
<feature type="transmembrane region" description="Helical" evidence="6">
    <location>
        <begin position="317"/>
        <end position="340"/>
    </location>
</feature>
<feature type="transmembrane region" description="Helical" evidence="6">
    <location>
        <begin position="294"/>
        <end position="311"/>
    </location>
</feature>
<comment type="subcellular location">
    <subcellularLocation>
        <location evidence="1">Membrane</location>
        <topology evidence="1">Multi-pass membrane protein</topology>
    </subcellularLocation>
</comment>